<sequence>MEWWWRRTGCWRSTTPGRRIPFTSWWFPRDHAPSLIDFGAGGEELLAEVIRVVRTVAAQVEQQHGACSVMTNLGLYRESKHQHWHVVHRGEPRTEVP</sequence>
<proteinExistence type="predicted"/>
<gene>
    <name evidence="1" type="ORF">SAV14893_084400</name>
    <name evidence="2" type="ORF">SAV31267_000560</name>
</gene>
<evidence type="ECO:0000313" key="2">
    <source>
        <dbReference type="EMBL" id="GDY70571.1"/>
    </source>
</evidence>
<name>A0A4D4MC91_STRAX</name>
<dbReference type="EMBL" id="BJHX01000001">
    <property type="protein sequence ID" value="GDY69047.1"/>
    <property type="molecule type" value="Genomic_DNA"/>
</dbReference>
<protein>
    <recommendedName>
        <fullName evidence="5">HIT domain-containing protein</fullName>
    </recommendedName>
</protein>
<reference evidence="1 4" key="2">
    <citation type="submission" date="2019-04" db="EMBL/GenBank/DDBJ databases">
        <title>Draft genome sequences of Streptomyces avermitilis NBRC 14893.</title>
        <authorList>
            <person name="Komaki H."/>
            <person name="Tamura T."/>
            <person name="Hosoyama A."/>
        </authorList>
    </citation>
    <scope>NUCLEOTIDE SEQUENCE [LARGE SCALE GENOMIC DNA]</scope>
    <source>
        <strain evidence="1 4">NBRC 14893</strain>
    </source>
</reference>
<reference evidence="2 3" key="1">
    <citation type="submission" date="2019-04" db="EMBL/GenBank/DDBJ databases">
        <title>Draft genome sequences of Streptomyces avermitilis ATCC 31267.</title>
        <authorList>
            <person name="Komaki H."/>
            <person name="Tamura T."/>
            <person name="Hosoyama A."/>
        </authorList>
    </citation>
    <scope>NUCLEOTIDE SEQUENCE [LARGE SCALE GENOMIC DNA]</scope>
    <source>
        <strain evidence="2 3">ATCC 31267</strain>
    </source>
</reference>
<evidence type="ECO:0008006" key="5">
    <source>
        <dbReference type="Google" id="ProtNLM"/>
    </source>
</evidence>
<dbReference type="EMBL" id="BJHY01000001">
    <property type="protein sequence ID" value="GDY70571.1"/>
    <property type="molecule type" value="Genomic_DNA"/>
</dbReference>
<evidence type="ECO:0000313" key="3">
    <source>
        <dbReference type="Proteomes" id="UP000299211"/>
    </source>
</evidence>
<organism evidence="1 4">
    <name type="scientific">Streptomyces avermitilis</name>
    <dbReference type="NCBI Taxonomy" id="33903"/>
    <lineage>
        <taxon>Bacteria</taxon>
        <taxon>Bacillati</taxon>
        <taxon>Actinomycetota</taxon>
        <taxon>Actinomycetes</taxon>
        <taxon>Kitasatosporales</taxon>
        <taxon>Streptomycetaceae</taxon>
        <taxon>Streptomyces</taxon>
    </lineage>
</organism>
<comment type="caution">
    <text evidence="1">The sequence shown here is derived from an EMBL/GenBank/DDBJ whole genome shotgun (WGS) entry which is preliminary data.</text>
</comment>
<evidence type="ECO:0000313" key="1">
    <source>
        <dbReference type="EMBL" id="GDY69047.1"/>
    </source>
</evidence>
<dbReference type="AlphaFoldDB" id="A0A4D4MC91"/>
<evidence type="ECO:0000313" key="4">
    <source>
        <dbReference type="Proteomes" id="UP000302139"/>
    </source>
</evidence>
<dbReference type="Gene3D" id="3.30.428.10">
    <property type="entry name" value="HIT-like"/>
    <property type="match status" value="1"/>
</dbReference>
<dbReference type="InterPro" id="IPR036265">
    <property type="entry name" value="HIT-like_sf"/>
</dbReference>
<dbReference type="Proteomes" id="UP000299211">
    <property type="component" value="Unassembled WGS sequence"/>
</dbReference>
<accession>A0A4D4MC91</accession>
<dbReference type="Proteomes" id="UP000302139">
    <property type="component" value="Unassembled WGS sequence"/>
</dbReference>
<dbReference type="SUPFAM" id="SSF54197">
    <property type="entry name" value="HIT-like"/>
    <property type="match status" value="1"/>
</dbReference>